<comment type="similarity">
    <text evidence="1">Belongs to the AHA1 family.</text>
</comment>
<evidence type="ECO:0000313" key="3">
    <source>
        <dbReference type="EMBL" id="CAD7197856.1"/>
    </source>
</evidence>
<reference evidence="3" key="1">
    <citation type="submission" date="2020-11" db="EMBL/GenBank/DDBJ databases">
        <authorList>
            <person name="Tran Van P."/>
        </authorList>
    </citation>
    <scope>NUCLEOTIDE SEQUENCE</scope>
</reference>
<dbReference type="GO" id="GO:0001671">
    <property type="term" value="F:ATPase activator activity"/>
    <property type="evidence" value="ECO:0007669"/>
    <property type="project" value="InterPro"/>
</dbReference>
<protein>
    <recommendedName>
        <fullName evidence="2">Activator of Hsp90 ATPase AHSA1-like N-terminal domain-containing protein</fullName>
    </recommendedName>
</protein>
<organism evidence="3">
    <name type="scientific">Timema douglasi</name>
    <name type="common">Walking stick</name>
    <dbReference type="NCBI Taxonomy" id="61478"/>
    <lineage>
        <taxon>Eukaryota</taxon>
        <taxon>Metazoa</taxon>
        <taxon>Ecdysozoa</taxon>
        <taxon>Arthropoda</taxon>
        <taxon>Hexapoda</taxon>
        <taxon>Insecta</taxon>
        <taxon>Pterygota</taxon>
        <taxon>Neoptera</taxon>
        <taxon>Polyneoptera</taxon>
        <taxon>Phasmatodea</taxon>
        <taxon>Timematodea</taxon>
        <taxon>Timematoidea</taxon>
        <taxon>Timematidae</taxon>
        <taxon>Timema</taxon>
    </lineage>
</organism>
<dbReference type="PANTHER" id="PTHR13009">
    <property type="entry name" value="HEAT SHOCK PROTEIN 90 HSP90 CO-CHAPERONE AHA-1"/>
    <property type="match status" value="1"/>
</dbReference>
<dbReference type="AlphaFoldDB" id="A0A7R8VHL9"/>
<dbReference type="EMBL" id="OA565868">
    <property type="protein sequence ID" value="CAD7197856.1"/>
    <property type="molecule type" value="Genomic_DNA"/>
</dbReference>
<feature type="domain" description="Activator of Hsp90 ATPase AHSA1-like N-terminal" evidence="2">
    <location>
        <begin position="29"/>
        <end position="237"/>
    </location>
</feature>
<dbReference type="Pfam" id="PF09229">
    <property type="entry name" value="Aha1_N"/>
    <property type="match status" value="1"/>
</dbReference>
<dbReference type="SUPFAM" id="SSF55961">
    <property type="entry name" value="Bet v1-like"/>
    <property type="match status" value="1"/>
</dbReference>
<dbReference type="Pfam" id="PF08327">
    <property type="entry name" value="AHSA1"/>
    <property type="match status" value="1"/>
</dbReference>
<name>A0A7R8VHL9_TIMDO</name>
<evidence type="ECO:0000256" key="1">
    <source>
        <dbReference type="ARBA" id="ARBA00006817"/>
    </source>
</evidence>
<accession>A0A7R8VHL9</accession>
<dbReference type="GO" id="GO:0005829">
    <property type="term" value="C:cytosol"/>
    <property type="evidence" value="ECO:0007669"/>
    <property type="project" value="TreeGrafter"/>
</dbReference>
<dbReference type="GO" id="GO:0006457">
    <property type="term" value="P:protein folding"/>
    <property type="evidence" value="ECO:0007669"/>
    <property type="project" value="TreeGrafter"/>
</dbReference>
<sequence length="315" mass="36293">MAKWGEGDPRWIVEERPDATNVNNWHWTEKNACAWSVDKLKELLVNLPMESDIVQQPVRCKLEGGAHLTGTYHIAMEMILENPLRSDASRSKLIQPTKCKVTEIEKCEGEAVVNNRKGKLIFFYEWDLKIKWKGSLKDEDEKEIEGSAHIPNLSEENDVSDLDVRMQTNNRPSDNVTSSNLYTTTLNLGHNFQCTAEEFYNAMTVLELVQAFTRGPVKLEAEVGGKFELFGGNIHGDFVELVPNKKIVQRWRSKRWPAEHYSTVTFTIEQKDDHTEVRVLQIGVPQSEADSTRENWEYYYWDSVKRTFGFGSFIV</sequence>
<dbReference type="GO" id="GO:0051087">
    <property type="term" value="F:protein-folding chaperone binding"/>
    <property type="evidence" value="ECO:0007669"/>
    <property type="project" value="InterPro"/>
</dbReference>
<evidence type="ECO:0000259" key="2">
    <source>
        <dbReference type="SMART" id="SM01000"/>
    </source>
</evidence>
<dbReference type="SMART" id="SM01000">
    <property type="entry name" value="Aha1_N"/>
    <property type="match status" value="1"/>
</dbReference>
<dbReference type="InterPro" id="IPR023393">
    <property type="entry name" value="START-like_dom_sf"/>
</dbReference>
<dbReference type="InterPro" id="IPR013538">
    <property type="entry name" value="ASHA1/2-like_C"/>
</dbReference>
<dbReference type="InterPro" id="IPR036338">
    <property type="entry name" value="Aha1"/>
</dbReference>
<dbReference type="InterPro" id="IPR015310">
    <property type="entry name" value="AHSA1-like_N"/>
</dbReference>
<dbReference type="PANTHER" id="PTHR13009:SF22">
    <property type="entry name" value="LD43819P"/>
    <property type="match status" value="1"/>
</dbReference>
<dbReference type="Gene3D" id="3.30.530.20">
    <property type="match status" value="1"/>
</dbReference>
<gene>
    <name evidence="3" type="ORF">TDIB3V08_LOCUS4152</name>
</gene>
<dbReference type="SUPFAM" id="SSF103111">
    <property type="entry name" value="Activator of Hsp90 ATPase, Aha1"/>
    <property type="match status" value="1"/>
</dbReference>
<proteinExistence type="inferred from homology"/>
<dbReference type="CDD" id="cd08892">
    <property type="entry name" value="SRPBCC_Aha1"/>
    <property type="match status" value="1"/>
</dbReference>